<evidence type="ECO:0000313" key="1">
    <source>
        <dbReference type="EMBL" id="KAF5329187.1"/>
    </source>
</evidence>
<organism evidence="1 2">
    <name type="scientific">Ephemerocybe angulata</name>
    <dbReference type="NCBI Taxonomy" id="980116"/>
    <lineage>
        <taxon>Eukaryota</taxon>
        <taxon>Fungi</taxon>
        <taxon>Dikarya</taxon>
        <taxon>Basidiomycota</taxon>
        <taxon>Agaricomycotina</taxon>
        <taxon>Agaricomycetes</taxon>
        <taxon>Agaricomycetidae</taxon>
        <taxon>Agaricales</taxon>
        <taxon>Agaricineae</taxon>
        <taxon>Psathyrellaceae</taxon>
        <taxon>Ephemerocybe</taxon>
    </lineage>
</organism>
<keyword evidence="2" id="KW-1185">Reference proteome</keyword>
<proteinExistence type="predicted"/>
<protein>
    <submittedName>
        <fullName evidence="1">Uncharacterized protein</fullName>
    </submittedName>
</protein>
<name>A0A8H5FA73_9AGAR</name>
<reference evidence="1 2" key="1">
    <citation type="journal article" date="2020" name="ISME J.">
        <title>Uncovering the hidden diversity of litter-decomposition mechanisms in mushroom-forming fungi.</title>
        <authorList>
            <person name="Floudas D."/>
            <person name="Bentzer J."/>
            <person name="Ahren D."/>
            <person name="Johansson T."/>
            <person name="Persson P."/>
            <person name="Tunlid A."/>
        </authorList>
    </citation>
    <scope>NUCLEOTIDE SEQUENCE [LARGE SCALE GENOMIC DNA]</scope>
    <source>
        <strain evidence="1 2">CBS 175.51</strain>
    </source>
</reference>
<gene>
    <name evidence="1" type="ORF">D9611_013165</name>
</gene>
<comment type="caution">
    <text evidence="1">The sequence shown here is derived from an EMBL/GenBank/DDBJ whole genome shotgun (WGS) entry which is preliminary data.</text>
</comment>
<dbReference type="EMBL" id="JAACJK010000121">
    <property type="protein sequence ID" value="KAF5329187.1"/>
    <property type="molecule type" value="Genomic_DNA"/>
</dbReference>
<dbReference type="AlphaFoldDB" id="A0A8H5FA73"/>
<evidence type="ECO:0000313" key="2">
    <source>
        <dbReference type="Proteomes" id="UP000541558"/>
    </source>
</evidence>
<dbReference type="Proteomes" id="UP000541558">
    <property type="component" value="Unassembled WGS sequence"/>
</dbReference>
<sequence length="145" mass="16083">MTTRRCSSSMQLLWAVWLRLLRQRPRRLFGTTRACTVPPPPRPPLRPLALSARICTPRSGCPDVPTAVIGSLDPFSTQGCAAQQLSFAARPLRARPPAPQIPRLASLQRPSPLLLLIAVAPPRHPTRYANLVYISEIYEHHPTPS</sequence>
<accession>A0A8H5FA73</accession>